<feature type="domain" description="ANTAR" evidence="1">
    <location>
        <begin position="125"/>
        <end position="186"/>
    </location>
</feature>
<comment type="caution">
    <text evidence="2">The sequence shown here is derived from an EMBL/GenBank/DDBJ whole genome shotgun (WGS) entry which is preliminary data.</text>
</comment>
<dbReference type="GO" id="GO:0003723">
    <property type="term" value="F:RNA binding"/>
    <property type="evidence" value="ECO:0007669"/>
    <property type="project" value="InterPro"/>
</dbReference>
<dbReference type="InterPro" id="IPR036388">
    <property type="entry name" value="WH-like_DNA-bd_sf"/>
</dbReference>
<dbReference type="SMART" id="SM01012">
    <property type="entry name" value="ANTAR"/>
    <property type="match status" value="1"/>
</dbReference>
<dbReference type="Proteomes" id="UP000036923">
    <property type="component" value="Unassembled WGS sequence"/>
</dbReference>
<name>A0A0L6JMK0_9FIRM</name>
<dbReference type="eggNOG" id="COG3707">
    <property type="taxonomic scope" value="Bacteria"/>
</dbReference>
<accession>A0A0L6JMK0</accession>
<dbReference type="AlphaFoldDB" id="A0A0L6JMK0"/>
<reference evidence="3" key="1">
    <citation type="submission" date="2015-07" db="EMBL/GenBank/DDBJ databases">
        <title>Near-Complete Genome Sequence of the Cellulolytic Bacterium Bacteroides (Pseudobacteroides) cellulosolvens ATCC 35603.</title>
        <authorList>
            <person name="Dassa B."/>
            <person name="Utturkar S.M."/>
            <person name="Klingeman D.M."/>
            <person name="Hurt R.A."/>
            <person name="Keller M."/>
            <person name="Xu J."/>
            <person name="Reddy Y.H.K."/>
            <person name="Borovok I."/>
            <person name="Grinberg I.R."/>
            <person name="Lamed R."/>
            <person name="Zhivin O."/>
            <person name="Bayer E.A."/>
            <person name="Brown S.D."/>
        </authorList>
    </citation>
    <scope>NUCLEOTIDE SEQUENCE [LARGE SCALE GENOMIC DNA]</scope>
    <source>
        <strain evidence="3">DSM 2933</strain>
    </source>
</reference>
<dbReference type="EMBL" id="LGTC01000001">
    <property type="protein sequence ID" value="KNY26990.1"/>
    <property type="molecule type" value="Genomic_DNA"/>
</dbReference>
<evidence type="ECO:0000259" key="1">
    <source>
        <dbReference type="PROSITE" id="PS50921"/>
    </source>
</evidence>
<dbReference type="SUPFAM" id="SSF52172">
    <property type="entry name" value="CheY-like"/>
    <property type="match status" value="1"/>
</dbReference>
<dbReference type="PROSITE" id="PS50921">
    <property type="entry name" value="ANTAR"/>
    <property type="match status" value="1"/>
</dbReference>
<dbReference type="OrthoDB" id="9779069at2"/>
<proteinExistence type="predicted"/>
<gene>
    <name evidence="2" type="ORF">Bccel_2255</name>
</gene>
<sequence length="194" mass="22473">MSSEKYIVAAADNPSQISIRNILNPYGFMFLGNCSDSISLLRLIRSYNPDFVVIDMGRQLRDIMPVIDTIDDEMLCACILVGQNKDVEIEDLQEKSKIVTLCPKPLSKDLFIHTVEMALLSFKRILKLDRKLREMTENYETRKAVERAKWILMEREGISENDAYERMRKKSMDTRTPIKALAEAIIFAYELRND</sequence>
<dbReference type="STRING" id="398512.Bccel_2255"/>
<dbReference type="PIRSF" id="PIRSF036382">
    <property type="entry name" value="RR_antiterm"/>
    <property type="match status" value="1"/>
</dbReference>
<dbReference type="InterPro" id="IPR011006">
    <property type="entry name" value="CheY-like_superfamily"/>
</dbReference>
<protein>
    <recommendedName>
        <fullName evidence="1">ANTAR domain-containing protein</fullName>
    </recommendedName>
</protein>
<evidence type="ECO:0000313" key="3">
    <source>
        <dbReference type="Proteomes" id="UP000036923"/>
    </source>
</evidence>
<dbReference type="Gene3D" id="1.10.10.10">
    <property type="entry name" value="Winged helix-like DNA-binding domain superfamily/Winged helix DNA-binding domain"/>
    <property type="match status" value="1"/>
</dbReference>
<evidence type="ECO:0000313" key="2">
    <source>
        <dbReference type="EMBL" id="KNY26990.1"/>
    </source>
</evidence>
<keyword evidence="3" id="KW-1185">Reference proteome</keyword>
<dbReference type="RefSeq" id="WP_050753367.1">
    <property type="nucleotide sequence ID" value="NZ_KN050765.1"/>
</dbReference>
<dbReference type="InterPro" id="IPR005561">
    <property type="entry name" value="ANTAR"/>
</dbReference>
<dbReference type="Pfam" id="PF03861">
    <property type="entry name" value="ANTAR"/>
    <property type="match status" value="1"/>
</dbReference>
<organism evidence="2 3">
    <name type="scientific">Pseudobacteroides cellulosolvens ATCC 35603 = DSM 2933</name>
    <dbReference type="NCBI Taxonomy" id="398512"/>
    <lineage>
        <taxon>Bacteria</taxon>
        <taxon>Bacillati</taxon>
        <taxon>Bacillota</taxon>
        <taxon>Clostridia</taxon>
        <taxon>Eubacteriales</taxon>
        <taxon>Oscillospiraceae</taxon>
        <taxon>Pseudobacteroides</taxon>
    </lineage>
</organism>
<dbReference type="InterPro" id="IPR008327">
    <property type="entry name" value="Sig_transdc_resp-reg_antiterm"/>
</dbReference>